<accession>A0A3E2NLE8</accession>
<sequence length="68" mass="7427">METLSVHPKNKKQLDAIVAVLNALDVAFEKEGDSPYDAKFVAKIKKSRAEVVGGKTTAVKPSDIWNLD</sequence>
<comment type="caution">
    <text evidence="1">The sequence shown here is derived from an EMBL/GenBank/DDBJ whole genome shotgun (WGS) entry which is preliminary data.</text>
</comment>
<name>A0A3E2NLE8_9SPHI</name>
<dbReference type="InterPro" id="IPR020271">
    <property type="entry name" value="Uncharacterised_MJ1172"/>
</dbReference>
<dbReference type="EMBL" id="QWDE01000004">
    <property type="protein sequence ID" value="RFZ81802.1"/>
    <property type="molecule type" value="Genomic_DNA"/>
</dbReference>
<dbReference type="OrthoDB" id="827255at2"/>
<proteinExistence type="predicted"/>
<dbReference type="RefSeq" id="WP_117384622.1">
    <property type="nucleotide sequence ID" value="NZ_QWDE01000004.1"/>
</dbReference>
<gene>
    <name evidence="1" type="ORF">DYU05_18445</name>
</gene>
<dbReference type="AlphaFoldDB" id="A0A3E2NLE8"/>
<evidence type="ECO:0000313" key="1">
    <source>
        <dbReference type="EMBL" id="RFZ81802.1"/>
    </source>
</evidence>
<organism evidence="1 2">
    <name type="scientific">Mucilaginibacter terrenus</name>
    <dbReference type="NCBI Taxonomy" id="2482727"/>
    <lineage>
        <taxon>Bacteria</taxon>
        <taxon>Pseudomonadati</taxon>
        <taxon>Bacteroidota</taxon>
        <taxon>Sphingobacteriia</taxon>
        <taxon>Sphingobacteriales</taxon>
        <taxon>Sphingobacteriaceae</taxon>
        <taxon>Mucilaginibacter</taxon>
    </lineage>
</organism>
<keyword evidence="2" id="KW-1185">Reference proteome</keyword>
<dbReference type="Pfam" id="PF10884">
    <property type="entry name" value="DUF2683"/>
    <property type="match status" value="1"/>
</dbReference>
<reference evidence="1 2" key="1">
    <citation type="submission" date="2018-08" db="EMBL/GenBank/DDBJ databases">
        <title>Mucilaginibacter terrae sp. nov., isolated from manganese diggings.</title>
        <authorList>
            <person name="Huang Y."/>
            <person name="Zhou Z."/>
        </authorList>
    </citation>
    <scope>NUCLEOTIDE SEQUENCE [LARGE SCALE GENOMIC DNA]</scope>
    <source>
        <strain evidence="1 2">ZH6</strain>
    </source>
</reference>
<evidence type="ECO:0000313" key="2">
    <source>
        <dbReference type="Proteomes" id="UP000260823"/>
    </source>
</evidence>
<protein>
    <submittedName>
        <fullName evidence="1">Uncharacterized protein</fullName>
    </submittedName>
</protein>
<dbReference type="Proteomes" id="UP000260823">
    <property type="component" value="Unassembled WGS sequence"/>
</dbReference>